<gene>
    <name evidence="1" type="ORF">EZS28_051984</name>
</gene>
<name>A0A5J4SSW6_9EUKA</name>
<evidence type="ECO:0000313" key="1">
    <source>
        <dbReference type="EMBL" id="KAA6348313.1"/>
    </source>
</evidence>
<reference evidence="1 2" key="1">
    <citation type="submission" date="2019-03" db="EMBL/GenBank/DDBJ databases">
        <title>Single cell metagenomics reveals metabolic interactions within the superorganism composed of flagellate Streblomastix strix and complex community of Bacteroidetes bacteria on its surface.</title>
        <authorList>
            <person name="Treitli S.C."/>
            <person name="Kolisko M."/>
            <person name="Husnik F."/>
            <person name="Keeling P."/>
            <person name="Hampl V."/>
        </authorList>
    </citation>
    <scope>NUCLEOTIDE SEQUENCE [LARGE SCALE GENOMIC DNA]</scope>
    <source>
        <strain evidence="1">ST1C</strain>
    </source>
</reference>
<dbReference type="AlphaFoldDB" id="A0A5J4SSW6"/>
<dbReference type="Proteomes" id="UP000324800">
    <property type="component" value="Unassembled WGS sequence"/>
</dbReference>
<organism evidence="1 2">
    <name type="scientific">Streblomastix strix</name>
    <dbReference type="NCBI Taxonomy" id="222440"/>
    <lineage>
        <taxon>Eukaryota</taxon>
        <taxon>Metamonada</taxon>
        <taxon>Preaxostyla</taxon>
        <taxon>Oxymonadida</taxon>
        <taxon>Streblomastigidae</taxon>
        <taxon>Streblomastix</taxon>
    </lineage>
</organism>
<sequence>MAGWRVRNQDPDGPEGPFPNFATVYTDKGKLYSMGRYIPKLESKYDAYQEDYIRDIPKGQRKTTKFFDYMKGKKVPFGKAKIHTDYQRLNPHQHYMSAYVPTMAEEFNQANGGDLWKLKGAYMYVAAAACDLNVRHLLKIIDTQVNWDAASKETVKQAAKVYKNEIATKYFQMVGDDEIAQATNIGNLYNSISQLAYMEKQRNQPMSGYQAPTSQMEQD</sequence>
<accession>A0A5J4SSW6</accession>
<dbReference type="EMBL" id="SNRW01039927">
    <property type="protein sequence ID" value="KAA6348313.1"/>
    <property type="molecule type" value="Genomic_DNA"/>
</dbReference>
<evidence type="ECO:0000313" key="2">
    <source>
        <dbReference type="Proteomes" id="UP000324800"/>
    </source>
</evidence>
<comment type="caution">
    <text evidence="1">The sequence shown here is derived from an EMBL/GenBank/DDBJ whole genome shotgun (WGS) entry which is preliminary data.</text>
</comment>
<proteinExistence type="predicted"/>
<protein>
    <submittedName>
        <fullName evidence="1">Uncharacterized protein</fullName>
    </submittedName>
</protein>